<name>A0A249K7W6_9ACTN</name>
<dbReference type="RefSeq" id="WP_095671936.1">
    <property type="nucleotide sequence ID" value="NZ_CP016771.1"/>
</dbReference>
<sequence length="78" mass="9127">MKKVLIYSRSGCHLCEIAIDRINAIKNEHHFLIEIKLIDGNNDLEEKYGEQVPVIFIDGKVHDYWRVDSERFIKAINA</sequence>
<gene>
    <name evidence="1" type="ORF">B1s21160_00325</name>
</gene>
<reference evidence="1 2" key="1">
    <citation type="submission" date="2016-07" db="EMBL/GenBank/DDBJ databases">
        <title>High microdiversification within the ubiquitous acI lineage of Actinobacteria.</title>
        <authorList>
            <person name="Neuenschwander S.M."/>
            <person name="Salcher M."/>
            <person name="Ghai R."/>
            <person name="Pernthaler J."/>
        </authorList>
    </citation>
    <scope>NUCLEOTIDE SEQUENCE [LARGE SCALE GENOMIC DNA]</scope>
    <source>
        <strain evidence="1">MMS-21-160</strain>
    </source>
</reference>
<dbReference type="Pfam" id="PF05768">
    <property type="entry name" value="Glrx-like"/>
    <property type="match status" value="1"/>
</dbReference>
<dbReference type="EMBL" id="CP016771">
    <property type="protein sequence ID" value="ASY12826.1"/>
    <property type="molecule type" value="Genomic_DNA"/>
</dbReference>
<dbReference type="KEGG" id="nhi:B1s21160_00325"/>
<evidence type="ECO:0000313" key="1">
    <source>
        <dbReference type="EMBL" id="ASY12826.1"/>
    </source>
</evidence>
<dbReference type="AlphaFoldDB" id="A0A249K7W6"/>
<dbReference type="OrthoDB" id="8779161at2"/>
<organism evidence="1 2">
    <name type="scientific">Candidatus Nanopelagicus hibericus</name>
    <dbReference type="NCBI Taxonomy" id="1884915"/>
    <lineage>
        <taxon>Bacteria</taxon>
        <taxon>Bacillati</taxon>
        <taxon>Actinomycetota</taxon>
        <taxon>Actinomycetes</taxon>
        <taxon>Candidatus Nanopelagicales</taxon>
        <taxon>Candidatus Nanopelagicaceae</taxon>
        <taxon>Candidatus Nanopelagicus</taxon>
    </lineage>
</organism>
<dbReference type="InterPro" id="IPR008554">
    <property type="entry name" value="Glutaredoxin-like"/>
</dbReference>
<evidence type="ECO:0000313" key="2">
    <source>
        <dbReference type="Proteomes" id="UP000217171"/>
    </source>
</evidence>
<dbReference type="Gene3D" id="3.40.30.10">
    <property type="entry name" value="Glutaredoxin"/>
    <property type="match status" value="1"/>
</dbReference>
<dbReference type="InterPro" id="IPR036249">
    <property type="entry name" value="Thioredoxin-like_sf"/>
</dbReference>
<dbReference type="Proteomes" id="UP000217171">
    <property type="component" value="Chromosome"/>
</dbReference>
<accession>A0A249K7W6</accession>
<proteinExistence type="predicted"/>
<protein>
    <submittedName>
        <fullName evidence="1">Glutaredoxin-like protein</fullName>
    </submittedName>
</protein>
<keyword evidence="2" id="KW-1185">Reference proteome</keyword>
<dbReference type="SUPFAM" id="SSF52833">
    <property type="entry name" value="Thioredoxin-like"/>
    <property type="match status" value="1"/>
</dbReference>